<dbReference type="InterPro" id="IPR018376">
    <property type="entry name" value="Enoyl-CoA_hyd/isom_CS"/>
</dbReference>
<organism evidence="4 5">
    <name type="scientific">Frankia alni (strain DSM 45986 / CECT 9034 / ACN14a)</name>
    <dbReference type="NCBI Taxonomy" id="326424"/>
    <lineage>
        <taxon>Bacteria</taxon>
        <taxon>Bacillati</taxon>
        <taxon>Actinomycetota</taxon>
        <taxon>Actinomycetes</taxon>
        <taxon>Frankiales</taxon>
        <taxon>Frankiaceae</taxon>
        <taxon>Frankia</taxon>
    </lineage>
</organism>
<dbReference type="PROSITE" id="PS00166">
    <property type="entry name" value="ENOYL_COA_HYDRATASE"/>
    <property type="match status" value="1"/>
</dbReference>
<dbReference type="KEGG" id="fal:FRAAL2628"/>
<reference evidence="4 5" key="1">
    <citation type="journal article" date="2007" name="Genome Res.">
        <title>Genome characteristics of facultatively symbiotic Frankia sp. strains reflect host range and host plant biogeography.</title>
        <authorList>
            <person name="Normand P."/>
            <person name="Lapierre P."/>
            <person name="Tisa L.S."/>
            <person name="Gogarten J.P."/>
            <person name="Alloisio N."/>
            <person name="Bagnarol E."/>
            <person name="Bassi C.A."/>
            <person name="Berry A.M."/>
            <person name="Bickhart D.M."/>
            <person name="Choisne N."/>
            <person name="Couloux A."/>
            <person name="Cournoyer B."/>
            <person name="Cruveiller S."/>
            <person name="Daubin V."/>
            <person name="Demange N."/>
            <person name="Francino M.P."/>
            <person name="Goltsman E."/>
            <person name="Huang Y."/>
            <person name="Kopp O.R."/>
            <person name="Labarre L."/>
            <person name="Lapidus A."/>
            <person name="Lavire C."/>
            <person name="Marechal J."/>
            <person name="Martinez M."/>
            <person name="Mastronunzio J.E."/>
            <person name="Mullin B.C."/>
            <person name="Niemann J."/>
            <person name="Pujic P."/>
            <person name="Rawnsley T."/>
            <person name="Rouy Z."/>
            <person name="Schenowitz C."/>
            <person name="Sellstedt A."/>
            <person name="Tavares F."/>
            <person name="Tomkins J.P."/>
            <person name="Vallenet D."/>
            <person name="Valverde C."/>
            <person name="Wall L.G."/>
            <person name="Wang Y."/>
            <person name="Medigue C."/>
            <person name="Benson D.R."/>
        </authorList>
    </citation>
    <scope>NUCLEOTIDE SEQUENCE [LARGE SCALE GENOMIC DNA]</scope>
    <source>
        <strain evidence="5">DSM 45986 / CECT 9034 / ACN14a</strain>
    </source>
</reference>
<dbReference type="Gene3D" id="1.10.12.10">
    <property type="entry name" value="Lyase 2-enoyl-coa Hydratase, Chain A, domain 2"/>
    <property type="match status" value="1"/>
</dbReference>
<dbReference type="PANTHER" id="PTHR11941:SF133">
    <property type="entry name" value="1,2-EPOXYPHENYLACETYL-COA ISOMERASE"/>
    <property type="match status" value="1"/>
</dbReference>
<dbReference type="Gene3D" id="3.90.226.10">
    <property type="entry name" value="2-enoyl-CoA Hydratase, Chain A, domain 1"/>
    <property type="match status" value="1"/>
</dbReference>
<comment type="similarity">
    <text evidence="1 3">Belongs to the enoyl-CoA hydratase/isomerase family.</text>
</comment>
<dbReference type="EC" id="4.2.1.17" evidence="4"/>
<evidence type="ECO:0000313" key="5">
    <source>
        <dbReference type="Proteomes" id="UP000000657"/>
    </source>
</evidence>
<dbReference type="OrthoDB" id="8452484at2"/>
<dbReference type="EMBL" id="CT573213">
    <property type="protein sequence ID" value="CAJ61274.1"/>
    <property type="molecule type" value="Genomic_DNA"/>
</dbReference>
<evidence type="ECO:0000256" key="2">
    <source>
        <dbReference type="ARBA" id="ARBA00023239"/>
    </source>
</evidence>
<dbReference type="InterPro" id="IPR014748">
    <property type="entry name" value="Enoyl-CoA_hydra_C"/>
</dbReference>
<keyword evidence="2 4" id="KW-0456">Lyase</keyword>
<name>Q0RMH7_FRAAA</name>
<dbReference type="AlphaFoldDB" id="Q0RMH7"/>
<dbReference type="HOGENOM" id="CLU_009834_7_2_11"/>
<dbReference type="GO" id="GO:0004300">
    <property type="term" value="F:enoyl-CoA hydratase activity"/>
    <property type="evidence" value="ECO:0007669"/>
    <property type="project" value="UniProtKB-EC"/>
</dbReference>
<protein>
    <submittedName>
        <fullName evidence="4">Enoyl-CoA hydratase/isomerase, involved in phenylacetic acid degradation</fullName>
        <ecNumber evidence="4">4.2.1.17</ecNumber>
    </submittedName>
</protein>
<dbReference type="GO" id="GO:0006635">
    <property type="term" value="P:fatty acid beta-oxidation"/>
    <property type="evidence" value="ECO:0007669"/>
    <property type="project" value="TreeGrafter"/>
</dbReference>
<dbReference type="PANTHER" id="PTHR11941">
    <property type="entry name" value="ENOYL-COA HYDRATASE-RELATED"/>
    <property type="match status" value="1"/>
</dbReference>
<evidence type="ECO:0000256" key="1">
    <source>
        <dbReference type="ARBA" id="ARBA00005254"/>
    </source>
</evidence>
<gene>
    <name evidence="4" type="ordered locus">FRAAL2628</name>
</gene>
<keyword evidence="5" id="KW-1185">Reference proteome</keyword>
<dbReference type="InterPro" id="IPR029045">
    <property type="entry name" value="ClpP/crotonase-like_dom_sf"/>
</dbReference>
<dbReference type="InterPro" id="IPR001753">
    <property type="entry name" value="Enoyl-CoA_hydra/iso"/>
</dbReference>
<dbReference type="RefSeq" id="WP_011603781.1">
    <property type="nucleotide sequence ID" value="NC_008278.1"/>
</dbReference>
<sequence>MSGDDLFDEYATVRWEDAAPNVVRLWLDRPDRMNAYNSQMCADLRAAIDRFDRDDTVRVLVLTGAGRGFCAGGDIGGDDPRLAAELAGQLGRAQNLKHDLHAVVRDLLALDKPVIAAVNGAAVAGGLTLALTADLRVAGESAKLGDTSSRVGLLPDEGGAWLFPRVMGHGAAYRMVALGEVYGAARARELGLVDEVVPDGELAQVALDLASAFAARSPLALRVAKRLLRDGATSTLEQSFSDAALAVMFVNTSEDAQEGLRAFREKRAPDFTGH</sequence>
<dbReference type="GO" id="GO:0016853">
    <property type="term" value="F:isomerase activity"/>
    <property type="evidence" value="ECO:0007669"/>
    <property type="project" value="UniProtKB-KW"/>
</dbReference>
<dbReference type="Pfam" id="PF00378">
    <property type="entry name" value="ECH_1"/>
    <property type="match status" value="1"/>
</dbReference>
<proteinExistence type="inferred from homology"/>
<evidence type="ECO:0000256" key="3">
    <source>
        <dbReference type="RuleBase" id="RU003707"/>
    </source>
</evidence>
<evidence type="ECO:0000313" key="4">
    <source>
        <dbReference type="EMBL" id="CAJ61274.1"/>
    </source>
</evidence>
<dbReference type="STRING" id="326424.FRAAL2628"/>
<dbReference type="CDD" id="cd06558">
    <property type="entry name" value="crotonase-like"/>
    <property type="match status" value="1"/>
</dbReference>
<accession>Q0RMH7</accession>
<dbReference type="eggNOG" id="COG1024">
    <property type="taxonomic scope" value="Bacteria"/>
</dbReference>
<dbReference type="SUPFAM" id="SSF52096">
    <property type="entry name" value="ClpP/crotonase"/>
    <property type="match status" value="1"/>
</dbReference>
<dbReference type="Proteomes" id="UP000000657">
    <property type="component" value="Chromosome"/>
</dbReference>